<protein>
    <submittedName>
        <fullName evidence="1">Hpt domain-containing protein</fullName>
    </submittedName>
</protein>
<reference evidence="1 2" key="1">
    <citation type="submission" date="2016-01" db="EMBL/GenBank/DDBJ databases">
        <title>Biosynthesis of antibiotic leucinostatins and their inhibition on Phytophthora in bio-control Purpureocillium lilacinum.</title>
        <authorList>
            <person name="Wang G."/>
            <person name="Liu Z."/>
            <person name="Lin R."/>
            <person name="Li E."/>
            <person name="Mao Z."/>
            <person name="Ling J."/>
            <person name="Yin W."/>
            <person name="Xie B."/>
        </authorList>
    </citation>
    <scope>NUCLEOTIDE SEQUENCE [LARGE SCALE GENOMIC DNA]</scope>
    <source>
        <strain evidence="1">PLBJ-1</strain>
    </source>
</reference>
<dbReference type="Proteomes" id="UP000078240">
    <property type="component" value="Unassembled WGS sequence"/>
</dbReference>
<dbReference type="Gene3D" id="1.20.120.160">
    <property type="entry name" value="HPT domain"/>
    <property type="match status" value="1"/>
</dbReference>
<organism evidence="1 2">
    <name type="scientific">Purpureocillium lilacinum</name>
    <name type="common">Paecilomyces lilacinus</name>
    <dbReference type="NCBI Taxonomy" id="33203"/>
    <lineage>
        <taxon>Eukaryota</taxon>
        <taxon>Fungi</taxon>
        <taxon>Dikarya</taxon>
        <taxon>Ascomycota</taxon>
        <taxon>Pezizomycotina</taxon>
        <taxon>Sordariomycetes</taxon>
        <taxon>Hypocreomycetidae</taxon>
        <taxon>Hypocreales</taxon>
        <taxon>Ophiocordycipitaceae</taxon>
        <taxon>Purpureocillium</taxon>
    </lineage>
</organism>
<dbReference type="EMBL" id="LSBH01000016">
    <property type="protein sequence ID" value="OAQ63984.1"/>
    <property type="molecule type" value="Genomic_DNA"/>
</dbReference>
<dbReference type="SUPFAM" id="SSF47226">
    <property type="entry name" value="Histidine-containing phosphotransfer domain, HPT domain"/>
    <property type="match status" value="1"/>
</dbReference>
<dbReference type="AlphaFoldDB" id="A0A179FEN1"/>
<evidence type="ECO:0000313" key="1">
    <source>
        <dbReference type="EMBL" id="OAQ63984.1"/>
    </source>
</evidence>
<comment type="caution">
    <text evidence="1">The sequence shown here is derived from an EMBL/GenBank/DDBJ whole genome shotgun (WGS) entry which is preliminary data.</text>
</comment>
<accession>A0A179FEN1</accession>
<name>A0A179FEN1_PURLI</name>
<dbReference type="InterPro" id="IPR036641">
    <property type="entry name" value="HPT_dom_sf"/>
</dbReference>
<evidence type="ECO:0000313" key="2">
    <source>
        <dbReference type="Proteomes" id="UP000078240"/>
    </source>
</evidence>
<sequence>MENLEADAATVTSETPIDYELFRQILELDDDDRQHDFSKPLVQDFFYHSNVILKLAKVFWWAGDRFTVAYMINRLLGSAAVMGFSALRNCCESLKMVLEKIESESECNHSFGQIGKEFEDGLANASQIAAELQNLTEHFFATAEWRKGTGHDKHLLVSE</sequence>
<proteinExistence type="predicted"/>
<dbReference type="GO" id="GO:0000160">
    <property type="term" value="P:phosphorelay signal transduction system"/>
    <property type="evidence" value="ECO:0007669"/>
    <property type="project" value="InterPro"/>
</dbReference>
<gene>
    <name evidence="1" type="ORF">VFPBJ_11238</name>
</gene>